<comment type="subcellular location">
    <subcellularLocation>
        <location evidence="12">Cytoplasm</location>
    </subcellularLocation>
</comment>
<dbReference type="GO" id="GO:0030488">
    <property type="term" value="P:tRNA methylation"/>
    <property type="evidence" value="ECO:0007669"/>
    <property type="project" value="TreeGrafter"/>
</dbReference>
<reference evidence="14 15" key="1">
    <citation type="submission" date="2019-04" db="EMBL/GenBank/DDBJ databases">
        <title>Lysinibacillus genome sequencing.</title>
        <authorList>
            <person name="Dunlap C."/>
        </authorList>
    </citation>
    <scope>NUCLEOTIDE SEQUENCE [LARGE SCALE GENOMIC DNA]</scope>
    <source>
        <strain evidence="14 15">CCTCC AB 2010389</strain>
    </source>
</reference>
<keyword evidence="9 12" id="KW-0520">NAD</keyword>
<evidence type="ECO:0000259" key="13">
    <source>
        <dbReference type="SMART" id="SM01228"/>
    </source>
</evidence>
<dbReference type="InterPro" id="IPR049312">
    <property type="entry name" value="GIDA_C_N"/>
</dbReference>
<keyword evidence="8 12" id="KW-0274">FAD</keyword>
<accession>A0A4U2Z2M9</accession>
<evidence type="ECO:0000256" key="4">
    <source>
        <dbReference type="ARBA" id="ARBA00020461"/>
    </source>
</evidence>
<feature type="binding site" evidence="12">
    <location>
        <position position="128"/>
    </location>
    <ligand>
        <name>FAD</name>
        <dbReference type="ChEBI" id="CHEBI:57692"/>
    </ligand>
</feature>
<dbReference type="PANTHER" id="PTHR11806:SF0">
    <property type="entry name" value="PROTEIN MTO1 HOMOLOG, MITOCHONDRIAL"/>
    <property type="match status" value="1"/>
</dbReference>
<dbReference type="InterPro" id="IPR004416">
    <property type="entry name" value="MnmG"/>
</dbReference>
<feature type="domain" description="tRNA uridine 5-carboxymethylaminomethyl modification enzyme C-terminal subdomain" evidence="13">
    <location>
        <begin position="547"/>
        <end position="618"/>
    </location>
</feature>
<dbReference type="InterPro" id="IPR047001">
    <property type="entry name" value="MnmG_C_subdom"/>
</dbReference>
<dbReference type="PRINTS" id="PR00411">
    <property type="entry name" value="PNDRDTASEI"/>
</dbReference>
<evidence type="ECO:0000256" key="6">
    <source>
        <dbReference type="ARBA" id="ARBA00022630"/>
    </source>
</evidence>
<feature type="binding site" evidence="12">
    <location>
        <position position="183"/>
    </location>
    <ligand>
        <name>FAD</name>
        <dbReference type="ChEBI" id="CHEBI:57692"/>
    </ligand>
</feature>
<dbReference type="InterPro" id="IPR020595">
    <property type="entry name" value="MnmG-rel_CS"/>
</dbReference>
<dbReference type="PROSITE" id="PS01281">
    <property type="entry name" value="GIDA_2"/>
    <property type="match status" value="1"/>
</dbReference>
<dbReference type="EMBL" id="SZPU01000037">
    <property type="protein sequence ID" value="TKI68329.1"/>
    <property type="molecule type" value="Genomic_DNA"/>
</dbReference>
<dbReference type="PROSITE" id="PS01280">
    <property type="entry name" value="GIDA_1"/>
    <property type="match status" value="1"/>
</dbReference>
<evidence type="ECO:0000256" key="12">
    <source>
        <dbReference type="HAMAP-Rule" id="MF_00129"/>
    </source>
</evidence>
<dbReference type="FunFam" id="1.10.150.570:FF:000001">
    <property type="entry name" value="tRNA uridine 5-carboxymethylaminomethyl modification enzyme MnmG"/>
    <property type="match status" value="1"/>
</dbReference>
<dbReference type="AlphaFoldDB" id="A0A4U2Z2M9"/>
<evidence type="ECO:0000256" key="2">
    <source>
        <dbReference type="ARBA" id="ARBA00003717"/>
    </source>
</evidence>
<dbReference type="FunFam" id="3.50.50.60:FF:000063">
    <property type="entry name" value="tRNA uridine 5-carboxymethylaminomethyl modification enzyme MnmG"/>
    <property type="match status" value="1"/>
</dbReference>
<evidence type="ECO:0000256" key="5">
    <source>
        <dbReference type="ARBA" id="ARBA00022490"/>
    </source>
</evidence>
<dbReference type="PANTHER" id="PTHR11806">
    <property type="entry name" value="GLUCOSE INHIBITED DIVISION PROTEIN A"/>
    <property type="match status" value="1"/>
</dbReference>
<dbReference type="FunFam" id="3.50.50.60:FF:000002">
    <property type="entry name" value="tRNA uridine 5-carboxymethylaminomethyl modification enzyme MnmG"/>
    <property type="match status" value="1"/>
</dbReference>
<dbReference type="GO" id="GO:0005829">
    <property type="term" value="C:cytosol"/>
    <property type="evidence" value="ECO:0007669"/>
    <property type="project" value="TreeGrafter"/>
</dbReference>
<comment type="caution">
    <text evidence="14">The sequence shown here is derived from an EMBL/GenBank/DDBJ whole genome shotgun (WGS) entry which is preliminary data.</text>
</comment>
<keyword evidence="6 12" id="KW-0285">Flavoprotein</keyword>
<comment type="function">
    <text evidence="2 12">NAD-binding protein involved in the addition of a carboxymethylaminomethyl (cmnm) group at the wobble position (U34) of certain tRNAs, forming tRNA-cmnm(5)s(2)U34.</text>
</comment>
<evidence type="ECO:0000256" key="3">
    <source>
        <dbReference type="ARBA" id="ARBA00007653"/>
    </source>
</evidence>
<dbReference type="GO" id="GO:0050660">
    <property type="term" value="F:flavin adenine dinucleotide binding"/>
    <property type="evidence" value="ECO:0007669"/>
    <property type="project" value="UniProtKB-UniRule"/>
</dbReference>
<evidence type="ECO:0000256" key="11">
    <source>
        <dbReference type="ARBA" id="ARBA00031800"/>
    </source>
</evidence>
<feature type="binding site" evidence="12">
    <location>
        <begin position="16"/>
        <end position="21"/>
    </location>
    <ligand>
        <name>FAD</name>
        <dbReference type="ChEBI" id="CHEBI:57692"/>
    </ligand>
</feature>
<keyword evidence="5 12" id="KW-0963">Cytoplasm</keyword>
<comment type="subunit">
    <text evidence="10 12">Homodimer. Heterotetramer of two MnmE and two MnmG subunits.</text>
</comment>
<name>A0A4U2Z2M9_9BACI</name>
<dbReference type="Pfam" id="PF13932">
    <property type="entry name" value="SAM_GIDA_C"/>
    <property type="match status" value="1"/>
</dbReference>
<dbReference type="InterPro" id="IPR040131">
    <property type="entry name" value="MnmG_N"/>
</dbReference>
<sequence length="631" mass="70236">MPTQYEAGTFDVIVIGAGHAGSEAAYAAAKMGANTLMLTINLDMIAFMPCNPSIGGPAKGIVVREIDALGGLMGKVIDKTHIQMRMLNTGKGPAVRALRAQADKVLYQHEMKRVLEENENLTIHQAMVEELIIEDGEVKGVITQIGAIYRAKTVVVTTGTFLRGEIIIGDMKYSSGPNNQQPSIRLADNLKELGFDLVRFKTGTPPRVNSRTIDYSKTEIQPGDDVPRAFSFETTEFIMDQLPCWLTYTSPQTHEIIEANLHLSPMYSGMIKGTGPRYCPSIEDKVVRFNDKPRHQIFLEPEGRNTREVYVQGLSTSLPEHVQHRLLKSIPGLEQAEMMRAGYAIEYDAIVPTQLWPTLETKRIKGLYTAGQINGTSGYEEAAAQGLMAGMNAAANVLGKEELILSRSEAYIGVLIDDLVTKGTNEPYRLLTSRAEYRLLLRHDNADLRLVERAYKMGMISQQRYEQFMEKKALIENEIARLREVIIKPNETTQAAIRSVGGSELKDGIRGADLLKRTEMHYDLVSSLIPAEIEFSDEVKEQIEIQLKYEGYIEKALQQVEKLHKMENKKIPENIDYDAISGLATEARQKLKQVIPLSIAQASRISGVNPADISILLVYIEQGKIARVSGE</sequence>
<dbReference type="Pfam" id="PF01134">
    <property type="entry name" value="GIDA"/>
    <property type="match status" value="1"/>
</dbReference>
<dbReference type="HAMAP" id="MF_00129">
    <property type="entry name" value="MnmG_GidA"/>
    <property type="match status" value="1"/>
</dbReference>
<keyword evidence="7 12" id="KW-0819">tRNA processing</keyword>
<evidence type="ECO:0000313" key="15">
    <source>
        <dbReference type="Proteomes" id="UP000308744"/>
    </source>
</evidence>
<evidence type="ECO:0000313" key="14">
    <source>
        <dbReference type="EMBL" id="TKI68329.1"/>
    </source>
</evidence>
<evidence type="ECO:0000256" key="8">
    <source>
        <dbReference type="ARBA" id="ARBA00022827"/>
    </source>
</evidence>
<dbReference type="GO" id="GO:0002098">
    <property type="term" value="P:tRNA wobble uridine modification"/>
    <property type="evidence" value="ECO:0007669"/>
    <property type="project" value="InterPro"/>
</dbReference>
<dbReference type="Gene3D" id="1.10.150.570">
    <property type="entry name" value="GidA associated domain, C-terminal subdomain"/>
    <property type="match status" value="1"/>
</dbReference>
<evidence type="ECO:0000256" key="7">
    <source>
        <dbReference type="ARBA" id="ARBA00022694"/>
    </source>
</evidence>
<dbReference type="SMART" id="SM01228">
    <property type="entry name" value="GIDA_assoc_3"/>
    <property type="match status" value="1"/>
</dbReference>
<dbReference type="SUPFAM" id="SSF51905">
    <property type="entry name" value="FAD/NAD(P)-binding domain"/>
    <property type="match status" value="1"/>
</dbReference>
<dbReference type="Gene3D" id="3.50.50.60">
    <property type="entry name" value="FAD/NAD(P)-binding domain"/>
    <property type="match status" value="2"/>
</dbReference>
<dbReference type="FunFam" id="1.10.10.1800:FF:000001">
    <property type="entry name" value="tRNA uridine 5-carboxymethylaminomethyl modification enzyme MnmG"/>
    <property type="match status" value="1"/>
</dbReference>
<protein>
    <recommendedName>
        <fullName evidence="4 12">tRNA uridine 5-carboxymethylaminomethyl modification enzyme MnmG</fullName>
    </recommendedName>
    <alternativeName>
        <fullName evidence="11 12">Glucose-inhibited division protein A</fullName>
    </alternativeName>
</protein>
<dbReference type="Gene3D" id="1.10.10.1800">
    <property type="entry name" value="tRNA uridine 5-carboxymethylaminomethyl modification enzyme MnmG/GidA"/>
    <property type="match status" value="1"/>
</dbReference>
<organism evidence="14 15">
    <name type="scientific">Lysinibacillus mangiferihumi</name>
    <dbReference type="NCBI Taxonomy" id="1130819"/>
    <lineage>
        <taxon>Bacteria</taxon>
        <taxon>Bacillati</taxon>
        <taxon>Bacillota</taxon>
        <taxon>Bacilli</taxon>
        <taxon>Bacillales</taxon>
        <taxon>Bacillaceae</taxon>
        <taxon>Lysinibacillus</taxon>
    </lineage>
</organism>
<keyword evidence="15" id="KW-1185">Reference proteome</keyword>
<dbReference type="InterPro" id="IPR044920">
    <property type="entry name" value="MnmG_C_subdom_sf"/>
</dbReference>
<dbReference type="InterPro" id="IPR036188">
    <property type="entry name" value="FAD/NAD-bd_sf"/>
</dbReference>
<dbReference type="RefSeq" id="WP_107894895.1">
    <property type="nucleotide sequence ID" value="NZ_PYWM01000006.1"/>
</dbReference>
<comment type="similarity">
    <text evidence="3 12">Belongs to the MnmG family.</text>
</comment>
<dbReference type="Proteomes" id="UP000308744">
    <property type="component" value="Unassembled WGS sequence"/>
</dbReference>
<proteinExistence type="inferred from homology"/>
<feature type="binding site" evidence="12">
    <location>
        <position position="372"/>
    </location>
    <ligand>
        <name>FAD</name>
        <dbReference type="ChEBI" id="CHEBI:57692"/>
    </ligand>
</feature>
<dbReference type="InterPro" id="IPR026904">
    <property type="entry name" value="MnmG_C"/>
</dbReference>
<evidence type="ECO:0000256" key="10">
    <source>
        <dbReference type="ARBA" id="ARBA00025948"/>
    </source>
</evidence>
<dbReference type="Pfam" id="PF21680">
    <property type="entry name" value="GIDA_C_1st"/>
    <property type="match status" value="1"/>
</dbReference>
<evidence type="ECO:0000256" key="9">
    <source>
        <dbReference type="ARBA" id="ARBA00023027"/>
    </source>
</evidence>
<gene>
    <name evidence="12 14" type="primary">mnmG</name>
    <name evidence="12" type="synonym">gidA</name>
    <name evidence="14" type="ORF">FC756_10555</name>
</gene>
<evidence type="ECO:0000256" key="1">
    <source>
        <dbReference type="ARBA" id="ARBA00001974"/>
    </source>
</evidence>
<comment type="cofactor">
    <cofactor evidence="1 12">
        <name>FAD</name>
        <dbReference type="ChEBI" id="CHEBI:57692"/>
    </cofactor>
</comment>
<dbReference type="NCBIfam" id="TIGR00136">
    <property type="entry name" value="mnmG_gidA"/>
    <property type="match status" value="1"/>
</dbReference>
<feature type="binding site" evidence="12">
    <location>
        <begin position="275"/>
        <end position="289"/>
    </location>
    <ligand>
        <name>NAD(+)</name>
        <dbReference type="ChEBI" id="CHEBI:57540"/>
    </ligand>
</feature>
<dbReference type="InterPro" id="IPR002218">
    <property type="entry name" value="MnmG-rel"/>
</dbReference>